<accession>A0A183J6I3</accession>
<keyword evidence="3" id="KW-1185">Reference proteome</keyword>
<reference evidence="4" key="1">
    <citation type="submission" date="2016-06" db="UniProtKB">
        <authorList>
            <consortium name="WormBaseParasite"/>
        </authorList>
    </citation>
    <scope>IDENTIFICATION</scope>
</reference>
<dbReference type="EMBL" id="UZAM01015737">
    <property type="protein sequence ID" value="VDP40422.1"/>
    <property type="molecule type" value="Genomic_DNA"/>
</dbReference>
<evidence type="ECO:0000313" key="2">
    <source>
        <dbReference type="EMBL" id="VDP40422.1"/>
    </source>
</evidence>
<evidence type="ECO:0000313" key="3">
    <source>
        <dbReference type="Proteomes" id="UP000270296"/>
    </source>
</evidence>
<dbReference type="WBParaSite" id="SBAD_0001186701-mRNA-1">
    <property type="protein sequence ID" value="SBAD_0001186701-mRNA-1"/>
    <property type="gene ID" value="SBAD_0001186701"/>
</dbReference>
<evidence type="ECO:0000313" key="4">
    <source>
        <dbReference type="WBParaSite" id="SBAD_0001186701-mRNA-1"/>
    </source>
</evidence>
<name>A0A183J6I3_9BILA</name>
<sequence>MLLALASITARPTSDIVAAAAAAAAAKKTRRKNKDGSVNSRTTSRPARHLEQTDGRRSPLDLVVVVENEVAPHLLVCRVSRLSSAESIDGDDGDTMKVSTTTTTEEDFISTVCFVCI</sequence>
<dbReference type="Proteomes" id="UP000270296">
    <property type="component" value="Unassembled WGS sequence"/>
</dbReference>
<proteinExistence type="predicted"/>
<dbReference type="AlphaFoldDB" id="A0A183J6I3"/>
<feature type="compositionally biased region" description="Polar residues" evidence="1">
    <location>
        <begin position="36"/>
        <end position="45"/>
    </location>
</feature>
<evidence type="ECO:0000256" key="1">
    <source>
        <dbReference type="SAM" id="MobiDB-lite"/>
    </source>
</evidence>
<protein>
    <submittedName>
        <fullName evidence="4">Secreted protein</fullName>
    </submittedName>
</protein>
<feature type="region of interest" description="Disordered" evidence="1">
    <location>
        <begin position="27"/>
        <end position="55"/>
    </location>
</feature>
<organism evidence="4">
    <name type="scientific">Soboliphyme baturini</name>
    <dbReference type="NCBI Taxonomy" id="241478"/>
    <lineage>
        <taxon>Eukaryota</taxon>
        <taxon>Metazoa</taxon>
        <taxon>Ecdysozoa</taxon>
        <taxon>Nematoda</taxon>
        <taxon>Enoplea</taxon>
        <taxon>Dorylaimia</taxon>
        <taxon>Dioctophymatida</taxon>
        <taxon>Dioctophymatoidea</taxon>
        <taxon>Soboliphymatidae</taxon>
        <taxon>Soboliphyme</taxon>
    </lineage>
</organism>
<reference evidence="2 3" key="2">
    <citation type="submission" date="2018-11" db="EMBL/GenBank/DDBJ databases">
        <authorList>
            <consortium name="Pathogen Informatics"/>
        </authorList>
    </citation>
    <scope>NUCLEOTIDE SEQUENCE [LARGE SCALE GENOMIC DNA]</scope>
</reference>
<gene>
    <name evidence="2" type="ORF">SBAD_LOCUS11481</name>
</gene>